<sequence length="77" mass="8582">MSGVKLMDEGNEEYVVDLKSLGNAKIIYNSVTDTLHIIIDEGEADKAMLLENNIVVRIRNGRVIEIGIPDITKIIQE</sequence>
<proteinExistence type="predicted"/>
<dbReference type="AlphaFoldDB" id="A0A7J2U5F6"/>
<dbReference type="EMBL" id="DSEU01000070">
    <property type="protein sequence ID" value="HEM67961.1"/>
    <property type="molecule type" value="Genomic_DNA"/>
</dbReference>
<organism evidence="1">
    <name type="scientific">Ignisphaera aggregans</name>
    <dbReference type="NCBI Taxonomy" id="334771"/>
    <lineage>
        <taxon>Archaea</taxon>
        <taxon>Thermoproteota</taxon>
        <taxon>Thermoprotei</taxon>
        <taxon>Desulfurococcales</taxon>
        <taxon>Desulfurococcaceae</taxon>
        <taxon>Ignisphaera</taxon>
    </lineage>
</organism>
<evidence type="ECO:0000313" key="1">
    <source>
        <dbReference type="EMBL" id="HEM67961.1"/>
    </source>
</evidence>
<comment type="caution">
    <text evidence="1">The sequence shown here is derived from an EMBL/GenBank/DDBJ whole genome shotgun (WGS) entry which is preliminary data.</text>
</comment>
<reference evidence="1" key="1">
    <citation type="journal article" date="2020" name="mSystems">
        <title>Genome- and Community-Level Interaction Insights into Carbon Utilization and Element Cycling Functions of Hydrothermarchaeota in Hydrothermal Sediment.</title>
        <authorList>
            <person name="Zhou Z."/>
            <person name="Liu Y."/>
            <person name="Xu W."/>
            <person name="Pan J."/>
            <person name="Luo Z.H."/>
            <person name="Li M."/>
        </authorList>
    </citation>
    <scope>NUCLEOTIDE SEQUENCE [LARGE SCALE GENOMIC DNA]</scope>
    <source>
        <strain evidence="1">SpSt-125</strain>
    </source>
</reference>
<gene>
    <name evidence="1" type="ORF">ENO26_10450</name>
</gene>
<protein>
    <submittedName>
        <fullName evidence="1">DUF2283 domain-containing protein</fullName>
    </submittedName>
</protein>
<dbReference type="Pfam" id="PF10049">
    <property type="entry name" value="DUF2283"/>
    <property type="match status" value="1"/>
</dbReference>
<accession>A0A7J2U5F6</accession>
<dbReference type="InterPro" id="IPR019270">
    <property type="entry name" value="DUF2283"/>
</dbReference>
<name>A0A7J2U5F6_9CREN</name>